<proteinExistence type="predicted"/>
<evidence type="ECO:0000313" key="1">
    <source>
        <dbReference type="EMBL" id="WIA24119.1"/>
    </source>
</evidence>
<name>A0ABY8URT2_TETOB</name>
<reference evidence="1 2" key="1">
    <citation type="submission" date="2023-05" db="EMBL/GenBank/DDBJ databases">
        <title>A 100% complete, gapless, phased diploid assembly of the Scenedesmus obliquus UTEX 3031 genome.</title>
        <authorList>
            <person name="Biondi T.C."/>
            <person name="Hanschen E.R."/>
            <person name="Kwon T."/>
            <person name="Eng W."/>
            <person name="Kruse C.P.S."/>
            <person name="Koehler S.I."/>
            <person name="Kunde Y."/>
            <person name="Gleasner C.D."/>
            <person name="You Mak K.T."/>
            <person name="Polle J."/>
            <person name="Hovde B.T."/>
            <person name="Starkenburg S.R."/>
        </authorList>
    </citation>
    <scope>NUCLEOTIDE SEQUENCE [LARGE SCALE GENOMIC DNA]</scope>
    <source>
        <strain evidence="1 2">DOE0152z</strain>
    </source>
</reference>
<accession>A0ABY8URT2</accession>
<dbReference type="Proteomes" id="UP001244341">
    <property type="component" value="Chromosome 17b"/>
</dbReference>
<protein>
    <submittedName>
        <fullName evidence="1">Uncharacterized protein</fullName>
    </submittedName>
</protein>
<keyword evidence="2" id="KW-1185">Reference proteome</keyword>
<organism evidence="1 2">
    <name type="scientific">Tetradesmus obliquus</name>
    <name type="common">Green alga</name>
    <name type="synonym">Acutodesmus obliquus</name>
    <dbReference type="NCBI Taxonomy" id="3088"/>
    <lineage>
        <taxon>Eukaryota</taxon>
        <taxon>Viridiplantae</taxon>
        <taxon>Chlorophyta</taxon>
        <taxon>core chlorophytes</taxon>
        <taxon>Chlorophyceae</taxon>
        <taxon>CS clade</taxon>
        <taxon>Sphaeropleales</taxon>
        <taxon>Scenedesmaceae</taxon>
        <taxon>Tetradesmus</taxon>
    </lineage>
</organism>
<gene>
    <name evidence="1" type="ORF">OEZ85_013716</name>
</gene>
<sequence length="195" mass="21194">MHNTSVPIAPEALDMETLIATSTQQQFKEHLVEASDQTHNQDNQQPQFTLAPTHIIPTLKLDGKPATVLPMEVLRTTWEGRDATDVAACLSEAIAHRLRVAQSNIVGMTTRSSTLRGGDLPDTHDDMLTTMELAVEVAHVKNEEHPELCAGIDGNSFRLRFAGFGGESSLPAASPNHIWVYVAVAEDVEQCGATE</sequence>
<evidence type="ECO:0000313" key="2">
    <source>
        <dbReference type="Proteomes" id="UP001244341"/>
    </source>
</evidence>
<dbReference type="EMBL" id="CP126224">
    <property type="protein sequence ID" value="WIA24119.1"/>
    <property type="molecule type" value="Genomic_DNA"/>
</dbReference>